<dbReference type="HAMAP" id="MF_01139">
    <property type="entry name" value="ISPT"/>
    <property type="match status" value="1"/>
</dbReference>
<dbReference type="Proteomes" id="UP000009047">
    <property type="component" value="Chromosome"/>
</dbReference>
<evidence type="ECO:0000313" key="4">
    <source>
        <dbReference type="Proteomes" id="UP000009047"/>
    </source>
</evidence>
<keyword evidence="2" id="KW-0479">Metal-binding</keyword>
<dbReference type="Pfam" id="PF01255">
    <property type="entry name" value="Prenyltransf"/>
    <property type="match status" value="1"/>
</dbReference>
<dbReference type="NCBIfam" id="NF011405">
    <property type="entry name" value="PRK14830.1"/>
    <property type="match status" value="1"/>
</dbReference>
<keyword evidence="4" id="KW-1185">Reference proteome</keyword>
<dbReference type="InterPro" id="IPR036424">
    <property type="entry name" value="UPP_synth-like_sf"/>
</dbReference>
<dbReference type="GO" id="GO:0008834">
    <property type="term" value="F:ditrans,polycis-undecaprenyl-diphosphate synthase [(2E,6E)-farnesyl-diphosphate specific] activity"/>
    <property type="evidence" value="ECO:0007669"/>
    <property type="project" value="TreeGrafter"/>
</dbReference>
<feature type="binding site" evidence="2">
    <location>
        <position position="196"/>
    </location>
    <ligand>
        <name>substrate</name>
    </ligand>
</feature>
<reference evidence="3 4" key="1">
    <citation type="journal article" date="2010" name="Stand. Genomic Sci.">
        <title>Complete genome sequence of Desulfarculus baarsii type strain (2st14).</title>
        <authorList>
            <person name="Sun H."/>
            <person name="Spring S."/>
            <person name="Lapidus A."/>
            <person name="Davenport K."/>
            <person name="Del Rio T.G."/>
            <person name="Tice H."/>
            <person name="Nolan M."/>
            <person name="Copeland A."/>
            <person name="Cheng J.F."/>
            <person name="Lucas S."/>
            <person name="Tapia R."/>
            <person name="Goodwin L."/>
            <person name="Pitluck S."/>
            <person name="Ivanova N."/>
            <person name="Pagani I."/>
            <person name="Mavromatis K."/>
            <person name="Ovchinnikova G."/>
            <person name="Pati A."/>
            <person name="Chen A."/>
            <person name="Palaniappan K."/>
            <person name="Hauser L."/>
            <person name="Chang Y.J."/>
            <person name="Jeffries C.D."/>
            <person name="Detter J.C."/>
            <person name="Han C."/>
            <person name="Rohde M."/>
            <person name="Brambilla E."/>
            <person name="Goker M."/>
            <person name="Woyke T."/>
            <person name="Bristow J."/>
            <person name="Eisen J.A."/>
            <person name="Markowitz V."/>
            <person name="Hugenholtz P."/>
            <person name="Kyrpides N.C."/>
            <person name="Klenk H.P."/>
            <person name="Land M."/>
        </authorList>
    </citation>
    <scope>NUCLEOTIDE SEQUENCE [LARGE SCALE GENOMIC DNA]</scope>
    <source>
        <strain evidence="4">ATCC 33931 / DSM 2075 / LMG 7858 / VKM B-1802 / 2st14</strain>
    </source>
</reference>
<feature type="binding site" evidence="2">
    <location>
        <position position="215"/>
    </location>
    <ligand>
        <name>Mg(2+)</name>
        <dbReference type="ChEBI" id="CHEBI:18420"/>
    </ligand>
</feature>
<gene>
    <name evidence="3" type="ordered locus">Deba_0744</name>
</gene>
<dbReference type="PANTHER" id="PTHR10291">
    <property type="entry name" value="DEHYDRODOLICHYL DIPHOSPHATE SYNTHASE FAMILY MEMBER"/>
    <property type="match status" value="1"/>
</dbReference>
<evidence type="ECO:0000256" key="1">
    <source>
        <dbReference type="ARBA" id="ARBA00022679"/>
    </source>
</evidence>
<feature type="binding site" evidence="2">
    <location>
        <position position="41"/>
    </location>
    <ligand>
        <name>substrate</name>
    </ligand>
</feature>
<dbReference type="EC" id="2.5.1.-" evidence="2"/>
<accession>E1QEY0</accession>
<feature type="binding site" evidence="2">
    <location>
        <begin position="202"/>
        <end position="204"/>
    </location>
    <ligand>
        <name>substrate</name>
    </ligand>
</feature>
<keyword evidence="2" id="KW-0460">Magnesium</keyword>
<dbReference type="GO" id="GO:0005829">
    <property type="term" value="C:cytosol"/>
    <property type="evidence" value="ECO:0007669"/>
    <property type="project" value="TreeGrafter"/>
</dbReference>
<dbReference type="eggNOG" id="COG0020">
    <property type="taxonomic scope" value="Bacteria"/>
</dbReference>
<dbReference type="NCBIfam" id="TIGR00055">
    <property type="entry name" value="uppS"/>
    <property type="match status" value="1"/>
</dbReference>
<dbReference type="InterPro" id="IPR018520">
    <property type="entry name" value="UPP_synth-like_CS"/>
</dbReference>
<dbReference type="STRING" id="644282.Deba_0744"/>
<dbReference type="Gene3D" id="3.40.1180.10">
    <property type="entry name" value="Decaprenyl diphosphate synthase-like"/>
    <property type="match status" value="1"/>
</dbReference>
<comment type="subunit">
    <text evidence="2">Homodimer.</text>
</comment>
<evidence type="ECO:0000256" key="2">
    <source>
        <dbReference type="HAMAP-Rule" id="MF_01139"/>
    </source>
</evidence>
<dbReference type="HOGENOM" id="CLU_038505_1_1_7"/>
<evidence type="ECO:0000313" key="3">
    <source>
        <dbReference type="EMBL" id="ADK84116.1"/>
    </source>
</evidence>
<dbReference type="PANTHER" id="PTHR10291:SF0">
    <property type="entry name" value="DEHYDRODOLICHYL DIPHOSPHATE SYNTHASE 2"/>
    <property type="match status" value="1"/>
</dbReference>
<feature type="binding site" evidence="2">
    <location>
        <position position="28"/>
    </location>
    <ligand>
        <name>Mg(2+)</name>
        <dbReference type="ChEBI" id="CHEBI:18420"/>
    </ligand>
</feature>
<feature type="binding site" evidence="2">
    <location>
        <position position="33"/>
    </location>
    <ligand>
        <name>substrate</name>
    </ligand>
</feature>
<keyword evidence="1 2" id="KW-0808">Transferase</keyword>
<dbReference type="GO" id="GO:0000287">
    <property type="term" value="F:magnesium ion binding"/>
    <property type="evidence" value="ECO:0007669"/>
    <property type="project" value="UniProtKB-UniRule"/>
</dbReference>
<feature type="binding site" evidence="2">
    <location>
        <position position="79"/>
    </location>
    <ligand>
        <name>substrate</name>
    </ligand>
</feature>
<dbReference type="SUPFAM" id="SSF64005">
    <property type="entry name" value="Undecaprenyl diphosphate synthase"/>
    <property type="match status" value="1"/>
</dbReference>
<dbReference type="KEGG" id="dbr:Deba_0744"/>
<feature type="active site" evidence="2">
    <location>
        <position position="28"/>
    </location>
</feature>
<dbReference type="FunFam" id="3.40.1180.10:FF:000001">
    <property type="entry name" value="(2E,6E)-farnesyl-diphosphate-specific ditrans,polycis-undecaprenyl-diphosphate synthase"/>
    <property type="match status" value="1"/>
</dbReference>
<protein>
    <recommendedName>
        <fullName evidence="2">Isoprenyl transferase</fullName>
        <ecNumber evidence="2">2.5.1.-</ecNumber>
    </recommendedName>
</protein>
<feature type="active site" description="Proton acceptor" evidence="2">
    <location>
        <position position="76"/>
    </location>
</feature>
<dbReference type="InterPro" id="IPR001441">
    <property type="entry name" value="UPP_synth-like"/>
</dbReference>
<sequence>MTKEPNLSDLESRLDKSSLPRHVAVIMDGNGRWAQRQGLPRVRGHEAGAESVRAVVRTCRRLGVEALTLYAFSEENWARPKAEVAALWKLLGRFLKQERAEMLAQGIRLNAIGSLHKLPTATAQALRKVMADTAGGRQMVLTLALSYGGRQELTEAAHRLCRRVAAGQLRPEDVDEAAVAASLYTHDLPDVDFLIRTSGELRVSNFLLWQMAYAEFYFTELHFPDFREAALVEALTEYARRQRRFGQTGQQVEEAARGR</sequence>
<dbReference type="RefSeq" id="WP_013257571.1">
    <property type="nucleotide sequence ID" value="NC_014365.1"/>
</dbReference>
<feature type="binding site" evidence="2">
    <location>
        <begin position="29"/>
        <end position="32"/>
    </location>
    <ligand>
        <name>substrate</name>
    </ligand>
</feature>
<organism evidence="3 4">
    <name type="scientific">Desulfarculus baarsii (strain ATCC 33931 / DSM 2075 / LMG 7858 / VKM B-1802 / 2st14)</name>
    <dbReference type="NCBI Taxonomy" id="644282"/>
    <lineage>
        <taxon>Bacteria</taxon>
        <taxon>Pseudomonadati</taxon>
        <taxon>Thermodesulfobacteriota</taxon>
        <taxon>Desulfarculia</taxon>
        <taxon>Desulfarculales</taxon>
        <taxon>Desulfarculaceae</taxon>
        <taxon>Desulfarculus</taxon>
    </lineage>
</organism>
<feature type="binding site" evidence="2">
    <location>
        <position position="45"/>
    </location>
    <ligand>
        <name>substrate</name>
    </ligand>
</feature>
<comment type="function">
    <text evidence="2">Catalyzes the condensation of isopentenyl diphosphate (IPP) with allylic pyrophosphates generating different type of terpenoids.</text>
</comment>
<dbReference type="EMBL" id="CP002085">
    <property type="protein sequence ID" value="ADK84116.1"/>
    <property type="molecule type" value="Genomic_DNA"/>
</dbReference>
<dbReference type="GO" id="GO:0016094">
    <property type="term" value="P:polyprenol biosynthetic process"/>
    <property type="evidence" value="ECO:0007669"/>
    <property type="project" value="TreeGrafter"/>
</dbReference>
<dbReference type="CDD" id="cd00475">
    <property type="entry name" value="Cis_IPPS"/>
    <property type="match status" value="1"/>
</dbReference>
<comment type="similarity">
    <text evidence="2">Belongs to the UPP synthase family.</text>
</comment>
<proteinExistence type="inferred from homology"/>
<feature type="binding site" evidence="2">
    <location>
        <begin position="73"/>
        <end position="75"/>
    </location>
    <ligand>
        <name>substrate</name>
    </ligand>
</feature>
<dbReference type="AlphaFoldDB" id="E1QEY0"/>
<dbReference type="OrthoDB" id="4191603at2"/>
<name>E1QEY0_DESB2</name>
<comment type="cofactor">
    <cofactor evidence="2">
        <name>Mg(2+)</name>
        <dbReference type="ChEBI" id="CHEBI:18420"/>
    </cofactor>
    <text evidence="2">Binds 2 magnesium ions per subunit.</text>
</comment>
<dbReference type="PROSITE" id="PS01066">
    <property type="entry name" value="UPP_SYNTHASE"/>
    <property type="match status" value="1"/>
</dbReference>
<feature type="binding site" evidence="2">
    <location>
        <position position="77"/>
    </location>
    <ligand>
        <name>substrate</name>
    </ligand>
</feature>